<evidence type="ECO:0000313" key="5">
    <source>
        <dbReference type="Proteomes" id="UP000077069"/>
    </source>
</evidence>
<evidence type="ECO:0000259" key="3">
    <source>
        <dbReference type="Pfam" id="PF22807"/>
    </source>
</evidence>
<feature type="compositionally biased region" description="Low complexity" evidence="1">
    <location>
        <begin position="445"/>
        <end position="468"/>
    </location>
</feature>
<dbReference type="InterPro" id="IPR011041">
    <property type="entry name" value="Quinoprot_gluc/sorb_DH_b-prop"/>
</dbReference>
<dbReference type="STRING" id="1460663.A0A177CYD8"/>
<dbReference type="GeneID" id="28767973"/>
<dbReference type="InterPro" id="IPR051262">
    <property type="entry name" value="SMP-30/CGR1_Lactonase"/>
</dbReference>
<feature type="region of interest" description="Disordered" evidence="1">
    <location>
        <begin position="438"/>
        <end position="468"/>
    </location>
</feature>
<dbReference type="PANTHER" id="PTHR47572">
    <property type="entry name" value="LIPOPROTEIN-RELATED"/>
    <property type="match status" value="1"/>
</dbReference>
<dbReference type="InterPro" id="IPR011042">
    <property type="entry name" value="6-blade_b-propeller_TolB-like"/>
</dbReference>
<feature type="chain" id="PRO_5008058752" evidence="2">
    <location>
        <begin position="24"/>
        <end position="491"/>
    </location>
</feature>
<dbReference type="InterPro" id="IPR054539">
    <property type="entry name" value="Beta-prop_PDH"/>
</dbReference>
<accession>A0A177CYD8</accession>
<reference evidence="4 5" key="1">
    <citation type="submission" date="2016-05" db="EMBL/GenBank/DDBJ databases">
        <title>Comparative analysis of secretome profiles of manganese(II)-oxidizing ascomycete fungi.</title>
        <authorList>
            <consortium name="DOE Joint Genome Institute"/>
            <person name="Zeiner C.A."/>
            <person name="Purvine S.O."/>
            <person name="Zink E.M."/>
            <person name="Wu S."/>
            <person name="Pasa-Tolic L."/>
            <person name="Chaput D.L."/>
            <person name="Haridas S."/>
            <person name="Grigoriev I.V."/>
            <person name="Santelli C.M."/>
            <person name="Hansel C.M."/>
        </authorList>
    </citation>
    <scope>NUCLEOTIDE SEQUENCE [LARGE SCALE GENOMIC DNA]</scope>
    <source>
        <strain evidence="4 5">AP3s5-JAC2a</strain>
    </source>
</reference>
<dbReference type="RefSeq" id="XP_018042908.1">
    <property type="nucleotide sequence ID" value="XM_018184487.1"/>
</dbReference>
<protein>
    <submittedName>
        <fullName evidence="4">Soluble quino protein glucose dehydrogenase</fullName>
    </submittedName>
</protein>
<dbReference type="OrthoDB" id="507128at2759"/>
<dbReference type="PANTHER" id="PTHR47572:SF4">
    <property type="entry name" value="LACTONASE DRP35"/>
    <property type="match status" value="1"/>
</dbReference>
<evidence type="ECO:0000256" key="1">
    <source>
        <dbReference type="SAM" id="MobiDB-lite"/>
    </source>
</evidence>
<dbReference type="Proteomes" id="UP000077069">
    <property type="component" value="Unassembled WGS sequence"/>
</dbReference>
<dbReference type="InParanoid" id="A0A177CYD8"/>
<organism evidence="4 5">
    <name type="scientific">Paraphaeosphaeria sporulosa</name>
    <dbReference type="NCBI Taxonomy" id="1460663"/>
    <lineage>
        <taxon>Eukaryota</taxon>
        <taxon>Fungi</taxon>
        <taxon>Dikarya</taxon>
        <taxon>Ascomycota</taxon>
        <taxon>Pezizomycotina</taxon>
        <taxon>Dothideomycetes</taxon>
        <taxon>Pleosporomycetidae</taxon>
        <taxon>Pleosporales</taxon>
        <taxon>Massarineae</taxon>
        <taxon>Didymosphaeriaceae</taxon>
        <taxon>Paraphaeosphaeria</taxon>
    </lineage>
</organism>
<dbReference type="SUPFAM" id="SSF50952">
    <property type="entry name" value="Soluble quinoprotein glucose dehydrogenase"/>
    <property type="match status" value="1"/>
</dbReference>
<keyword evidence="2" id="KW-0732">Signal</keyword>
<evidence type="ECO:0000256" key="2">
    <source>
        <dbReference type="SAM" id="SignalP"/>
    </source>
</evidence>
<sequence>MAPIPSRILGLAYIALSATVVRGQSSTTSTSACASTIAPKNAAPSVASGWRAEVVTNGLEGPRGIIFDSEGGLLVVEGKKGISRISFGGEGCARGQSDRELIIEDDSLNHGLELSEDGRTLYASSSRAVYAWDYDAGQGRNTSGPRKIIGDFGSTAGHPSRTLLLSRKVPGMILVSRGSLDNIDYTTQNKSTGVSTIKAFNLTNLTDSSTYSFPDDGLILGWGLRNSVGVAEEPVTGAIYSVENSVDYFERSGESIHQNNPGEEMNFHGYLNGTQTDEQGGNYGYPTCFAAWNIEEIPDNEGIQVGTQIAIGEQNSTLNDTFCREDRIPPRLTFQAHQAPLDIKFNPNGTAAWVTFHGSWNRDDPIGYKLSYIAFDGAGSPVANATSNSSTVDVFSNPDLSKCPDECVRPVGLAWDADGRLFMSSDATGEIWAVTREDGGSAEDASPTSGLPPSGTGSAPAGTSSPGAGSVNKASVGVLAVVWAAILAAVI</sequence>
<evidence type="ECO:0000313" key="4">
    <source>
        <dbReference type="EMBL" id="OAG12543.1"/>
    </source>
</evidence>
<keyword evidence="5" id="KW-1185">Reference proteome</keyword>
<gene>
    <name evidence="4" type="ORF">CC84DRAFT_1254780</name>
</gene>
<feature type="domain" description="Pyrroloquinoline quinone-dependent pyranose dehydrogenase beta-propeller" evidence="3">
    <location>
        <begin position="44"/>
        <end position="436"/>
    </location>
</feature>
<dbReference type="Pfam" id="PF22807">
    <property type="entry name" value="TrAA12"/>
    <property type="match status" value="1"/>
</dbReference>
<name>A0A177CYD8_9PLEO</name>
<feature type="signal peptide" evidence="2">
    <location>
        <begin position="1"/>
        <end position="23"/>
    </location>
</feature>
<dbReference type="Gene3D" id="2.120.10.30">
    <property type="entry name" value="TolB, C-terminal domain"/>
    <property type="match status" value="1"/>
</dbReference>
<dbReference type="EMBL" id="KV441548">
    <property type="protein sequence ID" value="OAG12543.1"/>
    <property type="molecule type" value="Genomic_DNA"/>
</dbReference>
<dbReference type="AlphaFoldDB" id="A0A177CYD8"/>
<dbReference type="PROSITE" id="PS51257">
    <property type="entry name" value="PROKAR_LIPOPROTEIN"/>
    <property type="match status" value="1"/>
</dbReference>
<proteinExistence type="predicted"/>